<dbReference type="PANTHER" id="PTHR43876:SF8">
    <property type="entry name" value="2-OCTAPRENYL-6-METHOXYPHENOL HYDROXYLASE"/>
    <property type="match status" value="1"/>
</dbReference>
<dbReference type="Proteomes" id="UP000239007">
    <property type="component" value="Unassembled WGS sequence"/>
</dbReference>
<dbReference type="Pfam" id="PF01494">
    <property type="entry name" value="FAD_binding_3"/>
    <property type="match status" value="1"/>
</dbReference>
<dbReference type="Gene3D" id="3.50.50.60">
    <property type="entry name" value="FAD/NAD(P)-binding domain"/>
    <property type="match status" value="2"/>
</dbReference>
<dbReference type="InterPro" id="IPR018168">
    <property type="entry name" value="Ubi_Hdrlase_CS"/>
</dbReference>
<keyword evidence="3" id="KW-1185">Reference proteome</keyword>
<feature type="domain" description="FAD-binding" evidence="1">
    <location>
        <begin position="65"/>
        <end position="392"/>
    </location>
</feature>
<accession>A0A2S7UZ33</accession>
<protein>
    <recommendedName>
        <fullName evidence="1">FAD-binding domain-containing protein</fullName>
    </recommendedName>
</protein>
<dbReference type="InterPro" id="IPR002938">
    <property type="entry name" value="FAD-bd"/>
</dbReference>
<dbReference type="OrthoDB" id="9769565at2"/>
<organism evidence="2 3">
    <name type="scientific">Psychrosphaera saromensis</name>
    <dbReference type="NCBI Taxonomy" id="716813"/>
    <lineage>
        <taxon>Bacteria</taxon>
        <taxon>Pseudomonadati</taxon>
        <taxon>Pseudomonadota</taxon>
        <taxon>Gammaproteobacteria</taxon>
        <taxon>Alteromonadales</taxon>
        <taxon>Pseudoalteromonadaceae</taxon>
        <taxon>Psychrosphaera</taxon>
    </lineage>
</organism>
<dbReference type="GO" id="GO:0008681">
    <property type="term" value="F:2-octaprenyl-6-methoxyphenol hydroxylase activity"/>
    <property type="evidence" value="ECO:0007669"/>
    <property type="project" value="TreeGrafter"/>
</dbReference>
<name>A0A2S7UZ33_9GAMM</name>
<dbReference type="SUPFAM" id="SSF51905">
    <property type="entry name" value="FAD/NAD(P)-binding domain"/>
    <property type="match status" value="1"/>
</dbReference>
<gene>
    <name evidence="2" type="ORF">BTO11_13315</name>
</gene>
<evidence type="ECO:0000313" key="3">
    <source>
        <dbReference type="Proteomes" id="UP000239007"/>
    </source>
</evidence>
<evidence type="ECO:0000259" key="1">
    <source>
        <dbReference type="Pfam" id="PF01494"/>
    </source>
</evidence>
<dbReference type="GO" id="GO:0071949">
    <property type="term" value="F:FAD binding"/>
    <property type="evidence" value="ECO:0007669"/>
    <property type="project" value="InterPro"/>
</dbReference>
<sequence>MSDTVITEYDVIISGGGLSGLLTAIGLINETPELSIAIIETVSLPSLDAVPNDFKSSDFKSDTAAQELNQRSNQISEQSQTANFDDRCLALSYGSLQLLNHWQVWKNLKPTAWPIKTIVTSDRGHLGKTIMRSQQYNLNAMGYVAAMRNMGHAFTTTLNELQAALASTQKNKQQVTWYKPNTIQQLSQHPEHIQVVLDDAQTLHGKLLVVAEGGMSPTRQKLNISTSTQAYKQNAIIANIQVTKNNKVNSVLATDNRADKNNKEEQSQLDGHTAFERFTTSGPIAFLPINKDEYSVVWCVKPEDVDNIMALSESDFCQQLQNAFGHAGGVITKTSKRESYPLGLTKAETIISDRVALVGNSAHTIHPIAGQGFNLGLRDVASLVKQIKAAVNSSVDKSQNDIGSFVVLNNYQAARQHDINRIAGFTDLLVRMFGLEGRLPALTRTLALLALQKVSSLQQWFALHFMSSKVIK</sequence>
<dbReference type="AlphaFoldDB" id="A0A2S7UZ33"/>
<evidence type="ECO:0000313" key="2">
    <source>
        <dbReference type="EMBL" id="PQJ54530.1"/>
    </source>
</evidence>
<dbReference type="PANTHER" id="PTHR43876">
    <property type="entry name" value="UBIQUINONE BIOSYNTHESIS MONOOXYGENASE COQ6, MITOCHONDRIAL"/>
    <property type="match status" value="1"/>
</dbReference>
<dbReference type="InterPro" id="IPR051205">
    <property type="entry name" value="UbiH/COQ6_monooxygenase"/>
</dbReference>
<comment type="caution">
    <text evidence="2">The sequence shown here is derived from an EMBL/GenBank/DDBJ whole genome shotgun (WGS) entry which is preliminary data.</text>
</comment>
<dbReference type="InterPro" id="IPR036188">
    <property type="entry name" value="FAD/NAD-bd_sf"/>
</dbReference>
<dbReference type="RefSeq" id="WP_105053049.1">
    <property type="nucleotide sequence ID" value="NZ_BMYG01000001.1"/>
</dbReference>
<dbReference type="PRINTS" id="PR00420">
    <property type="entry name" value="RNGMNOXGNASE"/>
</dbReference>
<proteinExistence type="predicted"/>
<dbReference type="EMBL" id="MSCH01000003">
    <property type="protein sequence ID" value="PQJ54530.1"/>
    <property type="molecule type" value="Genomic_DNA"/>
</dbReference>
<reference evidence="2 3" key="1">
    <citation type="submission" date="2016-12" db="EMBL/GenBank/DDBJ databases">
        <title>Diversity of luminous bacteria.</title>
        <authorList>
            <person name="Yoshizawa S."/>
            <person name="Kogure K."/>
        </authorList>
    </citation>
    <scope>NUCLEOTIDE SEQUENCE [LARGE SCALE GENOMIC DNA]</scope>
    <source>
        <strain evidence="2 3">SA4-48</strain>
    </source>
</reference>
<dbReference type="PROSITE" id="PS01304">
    <property type="entry name" value="UBIH"/>
    <property type="match status" value="1"/>
</dbReference>